<keyword evidence="2" id="KW-1185">Reference proteome</keyword>
<name>A0A9W7FML8_9STRA</name>
<protein>
    <submittedName>
        <fullName evidence="1">Uncharacterized protein</fullName>
    </submittedName>
</protein>
<evidence type="ECO:0000313" key="2">
    <source>
        <dbReference type="Proteomes" id="UP001165122"/>
    </source>
</evidence>
<reference evidence="2" key="1">
    <citation type="journal article" date="2023" name="Commun. Biol.">
        <title>Genome analysis of Parmales, the sister group of diatoms, reveals the evolutionary specialization of diatoms from phago-mixotrophs to photoautotrophs.</title>
        <authorList>
            <person name="Ban H."/>
            <person name="Sato S."/>
            <person name="Yoshikawa S."/>
            <person name="Yamada K."/>
            <person name="Nakamura Y."/>
            <person name="Ichinomiya M."/>
            <person name="Sato N."/>
            <person name="Blanc-Mathieu R."/>
            <person name="Endo H."/>
            <person name="Kuwata A."/>
            <person name="Ogata H."/>
        </authorList>
    </citation>
    <scope>NUCLEOTIDE SEQUENCE [LARGE SCALE GENOMIC DNA]</scope>
    <source>
        <strain evidence="2">NIES 3700</strain>
    </source>
</reference>
<sequence>MSQVDQEKILAELYAELKEKADLVSKLSSDHKEERKSTTNTVMSYQFSVKIHEEREAVRDAIFGDQLNVISKLLYQGVFEDEDVVYWSFMADSVKCCDLGIKVEDAFCTIADLIYERFKKEDSIDARSKEDIVENIDNASALTGGEQQMIGGAMKVVEEVSTRMKKIAGTANEPVEKFIYRSEKGGAAVVKSVAKVDLSAVSLFAELWLLDTYEYKNQFKDTKIREVFNNLDGTRDVQYSMSVALPGGFQDRLFELVLVLAQNRKKRAPRILKEILIVIILTKTKPYVELEHQTI</sequence>
<evidence type="ECO:0000313" key="1">
    <source>
        <dbReference type="EMBL" id="GMI14937.1"/>
    </source>
</evidence>
<dbReference type="EMBL" id="BRXW01000222">
    <property type="protein sequence ID" value="GMI14937.1"/>
    <property type="molecule type" value="Genomic_DNA"/>
</dbReference>
<accession>A0A9W7FML8</accession>
<dbReference type="AlphaFoldDB" id="A0A9W7FML8"/>
<dbReference type="Proteomes" id="UP001165122">
    <property type="component" value="Unassembled WGS sequence"/>
</dbReference>
<comment type="caution">
    <text evidence="1">The sequence shown here is derived from an EMBL/GenBank/DDBJ whole genome shotgun (WGS) entry which is preliminary data.</text>
</comment>
<proteinExistence type="predicted"/>
<organism evidence="1 2">
    <name type="scientific">Triparma laevis f. longispina</name>
    <dbReference type="NCBI Taxonomy" id="1714387"/>
    <lineage>
        <taxon>Eukaryota</taxon>
        <taxon>Sar</taxon>
        <taxon>Stramenopiles</taxon>
        <taxon>Ochrophyta</taxon>
        <taxon>Bolidophyceae</taxon>
        <taxon>Parmales</taxon>
        <taxon>Triparmaceae</taxon>
        <taxon>Triparma</taxon>
    </lineage>
</organism>
<gene>
    <name evidence="1" type="ORF">TrLO_g10402</name>
</gene>